<dbReference type="Proteomes" id="UP001574169">
    <property type="component" value="Unassembled WGS sequence"/>
</dbReference>
<feature type="coiled-coil region" evidence="1">
    <location>
        <begin position="90"/>
        <end position="117"/>
    </location>
</feature>
<dbReference type="EMBL" id="JBCFQL010000016">
    <property type="protein sequence ID" value="MFA9192460.1"/>
    <property type="molecule type" value="Genomic_DNA"/>
</dbReference>
<proteinExistence type="predicted"/>
<evidence type="ECO:0000313" key="2">
    <source>
        <dbReference type="EMBL" id="MFA9192460.1"/>
    </source>
</evidence>
<sequence length="120" mass="14019">MISNSNKYKNGKGEQYPPIGNFIHYYILQHKIKKADVSRQLGILPTGLNKYFKKESLQFAILWKLSLALQHNFVAHLGEYLPIAYETKPEKALKQELAAKNEYIQKLEIQLETLREMIKK</sequence>
<keyword evidence="1" id="KW-0175">Coiled coil</keyword>
<evidence type="ECO:0000256" key="1">
    <source>
        <dbReference type="SAM" id="Coils"/>
    </source>
</evidence>
<dbReference type="RefSeq" id="WP_373407354.1">
    <property type="nucleotide sequence ID" value="NZ_JBCFQL010000016.1"/>
</dbReference>
<gene>
    <name evidence="2" type="ORF">AAGV28_13865</name>
</gene>
<comment type="caution">
    <text evidence="2">The sequence shown here is derived from an EMBL/GenBank/DDBJ whole genome shotgun (WGS) entry which is preliminary data.</text>
</comment>
<keyword evidence="3" id="KW-1185">Reference proteome</keyword>
<protein>
    <submittedName>
        <fullName evidence="2">Transcriptional regulator</fullName>
    </submittedName>
</protein>
<name>A0ABV4TEA3_9FLAO</name>
<organism evidence="2 3">
    <name type="scientific">Flavobacterium zubiriense</name>
    <dbReference type="NCBI Taxonomy" id="3138075"/>
    <lineage>
        <taxon>Bacteria</taxon>
        <taxon>Pseudomonadati</taxon>
        <taxon>Bacteroidota</taxon>
        <taxon>Flavobacteriia</taxon>
        <taxon>Flavobacteriales</taxon>
        <taxon>Flavobacteriaceae</taxon>
        <taxon>Flavobacterium</taxon>
    </lineage>
</organism>
<evidence type="ECO:0000313" key="3">
    <source>
        <dbReference type="Proteomes" id="UP001574169"/>
    </source>
</evidence>
<reference evidence="2 3" key="1">
    <citation type="submission" date="2024-04" db="EMBL/GenBank/DDBJ databases">
        <title>New Clade of Flavobacterium.</title>
        <authorList>
            <person name="Matos L."/>
            <person name="Proenca D.N."/>
            <person name="Fransisco R.M."/>
            <person name="Chung A.P."/>
            <person name="Maccario L."/>
            <person name="Sorensen S.J."/>
            <person name="Morais P.V."/>
        </authorList>
    </citation>
    <scope>NUCLEOTIDE SEQUENCE [LARGE SCALE GENOMIC DNA]</scope>
    <source>
        <strain evidence="2 3">FZUC8N2.13</strain>
    </source>
</reference>
<accession>A0ABV4TEA3</accession>